<feature type="domain" description="Aldehyde dehydrogenase" evidence="7">
    <location>
        <begin position="565"/>
        <end position="1001"/>
    </location>
</feature>
<dbReference type="InterPro" id="IPR024089">
    <property type="entry name" value="PRODH_PutA_dom_I/II"/>
</dbReference>
<comment type="cofactor">
    <cofactor evidence="5">
        <name>FAD</name>
        <dbReference type="ChEBI" id="CHEBI:57692"/>
    </cofactor>
</comment>
<keyword evidence="5" id="KW-0285">Flavoprotein</keyword>
<proteinExistence type="inferred from homology"/>
<dbReference type="PANTHER" id="PTHR42862:SF1">
    <property type="entry name" value="DELTA-1-PYRROLINE-5-CARBOXYLATE DEHYDROGENASE 2, ISOFORM A-RELATED"/>
    <property type="match status" value="1"/>
</dbReference>
<dbReference type="Pfam" id="PF14850">
    <property type="entry name" value="Pro_dh-DNA_bdg"/>
    <property type="match status" value="1"/>
</dbReference>
<dbReference type="InterPro" id="IPR041349">
    <property type="entry name" value="PRODH"/>
</dbReference>
<name>A0A1G5SAJ6_9PROT</name>
<dbReference type="FunFam" id="3.40.309.10:FF:000005">
    <property type="entry name" value="1-pyrroline-5-carboxylate dehydrogenase 1"/>
    <property type="match status" value="1"/>
</dbReference>
<evidence type="ECO:0000256" key="2">
    <source>
        <dbReference type="ARBA" id="ARBA00023002"/>
    </source>
</evidence>
<dbReference type="Proteomes" id="UP000198729">
    <property type="component" value="Unassembled WGS sequence"/>
</dbReference>
<dbReference type="NCBIfam" id="NF008869">
    <property type="entry name" value="PRK11904.1"/>
    <property type="match status" value="1"/>
</dbReference>
<feature type="domain" description="Proline utilization A proline dehydrogenase N-terminal" evidence="10">
    <location>
        <begin position="6"/>
        <end position="52"/>
    </location>
</feature>
<dbReference type="GO" id="GO:0009898">
    <property type="term" value="C:cytoplasmic side of plasma membrane"/>
    <property type="evidence" value="ECO:0007669"/>
    <property type="project" value="TreeGrafter"/>
</dbReference>
<comment type="similarity">
    <text evidence="5">In the N-terminal section; belongs to the proline dehydrogenase family.</text>
</comment>
<keyword evidence="5" id="KW-0642">Proline metabolism</keyword>
<comment type="pathway">
    <text evidence="1 5">Amino-acid degradation; L-proline degradation into L-glutamate; L-glutamate from L-proline: step 2/2.</text>
</comment>
<dbReference type="Pfam" id="PF18327">
    <property type="entry name" value="PRODH"/>
    <property type="match status" value="1"/>
</dbReference>
<comment type="pathway">
    <text evidence="5">Amino-acid degradation; L-proline degradation into L-glutamate; L-glutamate from L-proline: step 1/2.</text>
</comment>
<comment type="catalytic activity">
    <reaction evidence="5">
        <text>L-proline + a quinone = (S)-1-pyrroline-5-carboxylate + a quinol + H(+)</text>
        <dbReference type="Rhea" id="RHEA:23784"/>
        <dbReference type="ChEBI" id="CHEBI:15378"/>
        <dbReference type="ChEBI" id="CHEBI:17388"/>
        <dbReference type="ChEBI" id="CHEBI:24646"/>
        <dbReference type="ChEBI" id="CHEBI:60039"/>
        <dbReference type="ChEBI" id="CHEBI:132124"/>
        <dbReference type="EC" id="1.5.5.2"/>
    </reaction>
</comment>
<dbReference type="InterPro" id="IPR024082">
    <property type="entry name" value="PRODH_PutA_dom_II"/>
</dbReference>
<feature type="domain" description="Proline dehydrogenase PutA" evidence="9">
    <location>
        <begin position="60"/>
        <end position="171"/>
    </location>
</feature>
<dbReference type="Pfam" id="PF01619">
    <property type="entry name" value="Pro_dh"/>
    <property type="match status" value="1"/>
</dbReference>
<feature type="active site" evidence="6">
    <location>
        <position position="817"/>
    </location>
</feature>
<evidence type="ECO:0000313" key="12">
    <source>
        <dbReference type="Proteomes" id="UP000198729"/>
    </source>
</evidence>
<dbReference type="GO" id="GO:0003842">
    <property type="term" value="F:L-glutamate gamma-semialdehyde dehydrogenase activity"/>
    <property type="evidence" value="ECO:0007669"/>
    <property type="project" value="UniProtKB-UniRule"/>
</dbReference>
<dbReference type="PANTHER" id="PTHR42862">
    <property type="entry name" value="DELTA-1-PYRROLINE-5-CARBOXYLATE DEHYDROGENASE 1, ISOFORM A-RELATED"/>
    <property type="match status" value="1"/>
</dbReference>
<keyword evidence="12" id="KW-1185">Reference proteome</keyword>
<dbReference type="Gene3D" id="3.40.309.10">
    <property type="entry name" value="Aldehyde Dehydrogenase, Chain A, domain 2"/>
    <property type="match status" value="1"/>
</dbReference>
<dbReference type="SUPFAM" id="SSF53720">
    <property type="entry name" value="ALDH-like"/>
    <property type="match status" value="1"/>
</dbReference>
<keyword evidence="2 5" id="KW-0560">Oxidoreductase</keyword>
<evidence type="ECO:0000256" key="4">
    <source>
        <dbReference type="ARBA" id="ARBA00048142"/>
    </source>
</evidence>
<dbReference type="InterPro" id="IPR025703">
    <property type="entry name" value="Bifunct_PutA"/>
</dbReference>
<dbReference type="NCBIfam" id="TIGR01238">
    <property type="entry name" value="D1pyr5carbox3"/>
    <property type="match status" value="1"/>
</dbReference>
<gene>
    <name evidence="11" type="primary">putA</name>
    <name evidence="11" type="ORF">NSMM_130002</name>
</gene>
<keyword evidence="5" id="KW-0805">Transcription regulation</keyword>
<dbReference type="InterPro" id="IPR016162">
    <property type="entry name" value="Ald_DH_N"/>
</dbReference>
<dbReference type="GO" id="GO:0003700">
    <property type="term" value="F:DNA-binding transcription factor activity"/>
    <property type="evidence" value="ECO:0007669"/>
    <property type="project" value="InterPro"/>
</dbReference>
<feature type="active site" evidence="6">
    <location>
        <position position="783"/>
    </location>
</feature>
<keyword evidence="5" id="KW-0238">DNA-binding</keyword>
<dbReference type="InterPro" id="IPR005933">
    <property type="entry name" value="PutA_C"/>
</dbReference>
<protein>
    <recommendedName>
        <fullName evidence="5">Bifunctional protein PutA</fullName>
    </recommendedName>
    <domain>
        <recommendedName>
            <fullName evidence="5">Proline dehydrogenase</fullName>
            <ecNumber evidence="5">1.5.5.2</ecNumber>
        </recommendedName>
        <alternativeName>
            <fullName evidence="5">Proline oxidase</fullName>
        </alternativeName>
    </domain>
    <domain>
        <recommendedName>
            <fullName evidence="5">Delta-1-pyrroline-5-carboxylate dehydrogenase</fullName>
            <shortName evidence="5">P5C dehydrogenase</shortName>
            <ecNumber evidence="5">1.2.1.88</ecNumber>
        </recommendedName>
        <alternativeName>
            <fullName evidence="5">L-glutamate gamma-semialdehyde dehydrogenase</fullName>
        </alternativeName>
    </domain>
</protein>
<dbReference type="GO" id="GO:0003677">
    <property type="term" value="F:DNA binding"/>
    <property type="evidence" value="ECO:0007669"/>
    <property type="project" value="UniProtKB-KW"/>
</dbReference>
<dbReference type="UniPathway" id="UPA00261">
    <property type="reaction ID" value="UER00373"/>
</dbReference>
<dbReference type="EC" id="1.2.1.88" evidence="5"/>
<evidence type="ECO:0000256" key="1">
    <source>
        <dbReference type="ARBA" id="ARBA00004786"/>
    </source>
</evidence>
<dbReference type="EMBL" id="FMWO01000018">
    <property type="protein sequence ID" value="SCZ84225.1"/>
    <property type="molecule type" value="Genomic_DNA"/>
</dbReference>
<dbReference type="RefSeq" id="WP_090283545.1">
    <property type="nucleotide sequence ID" value="NZ_FMWO01000018.1"/>
</dbReference>
<dbReference type="AlphaFoldDB" id="A0A1G5SAJ6"/>
<dbReference type="InterPro" id="IPR050485">
    <property type="entry name" value="Proline_metab_enzyme"/>
</dbReference>
<dbReference type="CDD" id="cd07125">
    <property type="entry name" value="ALDH_PutA-P5CDH"/>
    <property type="match status" value="1"/>
</dbReference>
<evidence type="ECO:0000256" key="6">
    <source>
        <dbReference type="PIRSR" id="PIRSR000197-1"/>
    </source>
</evidence>
<dbReference type="STRING" id="51642.NSMM_130002"/>
<comment type="similarity">
    <text evidence="5">In the C-terminal section; belongs to the aldehyde dehydrogenase family.</text>
</comment>
<dbReference type="Gene3D" id="3.20.20.220">
    <property type="match status" value="1"/>
</dbReference>
<keyword evidence="5" id="KW-0678">Repressor</keyword>
<dbReference type="PIRSF" id="PIRSF000197">
    <property type="entry name" value="Bifunct_PutA"/>
    <property type="match status" value="1"/>
</dbReference>
<dbReference type="OrthoDB" id="6187633at2"/>
<evidence type="ECO:0000313" key="11">
    <source>
        <dbReference type="EMBL" id="SCZ84225.1"/>
    </source>
</evidence>
<keyword evidence="5" id="KW-0804">Transcription</keyword>
<sequence>MRQLDQIREQIRQATLGDEVKTITQLLAGMKVSEKQRKAIVEQAASWVKIIRTDCSPGLMESFLAEYGLSTHEGVALMCLAEAYLRVPDEETLDELIQDKITPQDFARHLGRSSSMMVNASSWGLMLTGNILSESDHHGIISVLQKLIRRAGEPLIRTTIKQMMKRMGEHFVLGKTIADAIENGQRWQDKGYRYSFDMLGEAALTQADAHRYEMAYANAIVELSRYCTGENIRTNPGISVKLSALYPRYEYLQKQAVMDNLLPVIRSLCLLAKKVGIGLNIDAEEAERLDLSLDIIQALLADPSLRDWHGLGVVVQAYSYRAPWILDWLYSTAQQHNTFLMVRLVKGAYWDREIKRSQELGLIGYPVYTRKNNTDLSYWYCAQKLLKQRDRIFPQFATHNAHTVAAILEMTRDEDSAAHSYEFQRLHGMGEDLHELVRTQHQAPVRIYAPVGVHRDLLAYLVRRLLENGANASFVHLLLDTAIPPREVVADPMNIAHKWLLHPTSGVVPPNSLFQPERMNSKGFDWQSTLDIAAIEAMRMPFANKQWVAAPLIAPTNSAAIPAGEALPVCDPATGEQVGQITEASLAQLEQAIVSATKAQPAWHRLGSIEREKYLLQAADLFEAQAGEIVALLAREAGKTIQDAIAELREAVDFLRYYAARSEYIADPRQPLGVVACISPWNFPLAIFTAQLSAALAVGNAVLVKPAQATPLIAHLAVNLMHQAGVPADVLQFVPGKGSEIGMALSSHPSISGLVFTGSLATAKQIEAALCAEENHEAVLIAETGGLNAMMVDSSALPEQAVNDIMTAAFRSAGQRCSALRIVYVQTDIAERVMEMLKGAMAMLKLGNPWMLDSDLGPVIDAQAQMSIQAYIERHREAVLTQVSAPDQGCYVSPTLIQVQGIADLTHEVFGPVLHVALFEAEELDQVIKEINAAGYGLTFALHTRIDSRVQRIMDTLKIGNIYVNRNQIGAVVGSQPFGGEGLSGTGPKAGGPYYVERLVRTDEDGAAKMAGFEPAGKLLDNTLAQQAAHQLLTQKPAKFEQLLPLTPELAANYAPVITACRQALKQKRRLPGPTGEENLLTLHARGLVVVASPDPDIAFRQVLQALYCGNPVMIFNTQFSVEQHKCLANCIQIFVTDEGLGIDTVREMEALACLVFTPSGEKQKELAQAYRRALAERKGPIVRFVSAVLAPMLYMVERHLCINTAAAGGNIRLIAQAK</sequence>
<dbReference type="EC" id="1.5.5.2" evidence="5"/>
<dbReference type="GO" id="GO:0010133">
    <property type="term" value="P:L-proline catabolic process to L-glutamate"/>
    <property type="evidence" value="ECO:0007669"/>
    <property type="project" value="UniProtKB-UniRule"/>
</dbReference>
<comment type="function">
    <text evidence="5">Oxidizes proline to glutamate for use as a carbon and nitrogen source.</text>
</comment>
<evidence type="ECO:0000259" key="7">
    <source>
        <dbReference type="Pfam" id="PF00171"/>
    </source>
</evidence>
<dbReference type="InterPro" id="IPR002872">
    <property type="entry name" value="Proline_DH_dom"/>
</dbReference>
<evidence type="ECO:0000256" key="3">
    <source>
        <dbReference type="ARBA" id="ARBA00023027"/>
    </source>
</evidence>
<reference evidence="11 12" key="1">
    <citation type="submission" date="2016-10" db="EMBL/GenBank/DDBJ databases">
        <authorList>
            <person name="de Groot N.N."/>
        </authorList>
    </citation>
    <scope>NUCLEOTIDE SEQUENCE [LARGE SCALE GENOMIC DNA]</scope>
    <source>
        <strain evidence="11">1</strain>
    </source>
</reference>
<evidence type="ECO:0000259" key="10">
    <source>
        <dbReference type="Pfam" id="PF18327"/>
    </source>
</evidence>
<dbReference type="SUPFAM" id="SSF51730">
    <property type="entry name" value="FAD-linked oxidoreductase"/>
    <property type="match status" value="1"/>
</dbReference>
<accession>A0A1G5SAJ6</accession>
<dbReference type="InterPro" id="IPR029041">
    <property type="entry name" value="FAD-linked_oxidoreductase-like"/>
</dbReference>
<evidence type="ECO:0000259" key="9">
    <source>
        <dbReference type="Pfam" id="PF14850"/>
    </source>
</evidence>
<dbReference type="Pfam" id="PF00171">
    <property type="entry name" value="Aldedh"/>
    <property type="match status" value="1"/>
</dbReference>
<comment type="catalytic activity">
    <reaction evidence="4 5">
        <text>L-glutamate 5-semialdehyde + NAD(+) + H2O = L-glutamate + NADH + 2 H(+)</text>
        <dbReference type="Rhea" id="RHEA:30235"/>
        <dbReference type="ChEBI" id="CHEBI:15377"/>
        <dbReference type="ChEBI" id="CHEBI:15378"/>
        <dbReference type="ChEBI" id="CHEBI:29985"/>
        <dbReference type="ChEBI" id="CHEBI:57540"/>
        <dbReference type="ChEBI" id="CHEBI:57945"/>
        <dbReference type="ChEBI" id="CHEBI:58066"/>
        <dbReference type="EC" id="1.2.1.88"/>
    </reaction>
</comment>
<keyword evidence="5" id="KW-0274">FAD</keyword>
<dbReference type="InterPro" id="IPR016161">
    <property type="entry name" value="Ald_DH/histidinol_DH"/>
</dbReference>
<keyword evidence="3 5" id="KW-0520">NAD</keyword>
<evidence type="ECO:0000256" key="5">
    <source>
        <dbReference type="PIRNR" id="PIRNR000197"/>
    </source>
</evidence>
<organism evidence="11 12">
    <name type="scientific">Nitrosomonas mobilis</name>
    <dbReference type="NCBI Taxonomy" id="51642"/>
    <lineage>
        <taxon>Bacteria</taxon>
        <taxon>Pseudomonadati</taxon>
        <taxon>Pseudomonadota</taxon>
        <taxon>Betaproteobacteria</taxon>
        <taxon>Nitrosomonadales</taxon>
        <taxon>Nitrosomonadaceae</taxon>
        <taxon>Nitrosomonas</taxon>
    </lineage>
</organism>
<dbReference type="Gene3D" id="1.20.5.460">
    <property type="entry name" value="Single helix bin"/>
    <property type="match status" value="1"/>
</dbReference>
<dbReference type="InterPro" id="IPR016160">
    <property type="entry name" value="Ald_DH_CS_CYS"/>
</dbReference>
<dbReference type="GO" id="GO:0004657">
    <property type="term" value="F:proline dehydrogenase activity"/>
    <property type="evidence" value="ECO:0007669"/>
    <property type="project" value="UniProtKB-UniRule"/>
</dbReference>
<dbReference type="InterPro" id="IPR016163">
    <property type="entry name" value="Ald_DH_C"/>
</dbReference>
<dbReference type="Gene3D" id="3.40.605.10">
    <property type="entry name" value="Aldehyde Dehydrogenase, Chain A, domain 1"/>
    <property type="match status" value="1"/>
</dbReference>
<dbReference type="InterPro" id="IPR015590">
    <property type="entry name" value="Aldehyde_DH_dom"/>
</dbReference>
<dbReference type="SUPFAM" id="SSF81935">
    <property type="entry name" value="N-terminal domain of bifunctional PutA protein"/>
    <property type="match status" value="1"/>
</dbReference>
<dbReference type="PROSITE" id="PS00070">
    <property type="entry name" value="ALDEHYDE_DEHYDR_CYS"/>
    <property type="match status" value="1"/>
</dbReference>
<evidence type="ECO:0000259" key="8">
    <source>
        <dbReference type="Pfam" id="PF01619"/>
    </source>
</evidence>
<feature type="domain" description="Proline dehydrogenase" evidence="8">
    <location>
        <begin position="181"/>
        <end position="476"/>
    </location>
</feature>